<keyword evidence="16" id="KW-1185">Reference proteome</keyword>
<evidence type="ECO:0000256" key="9">
    <source>
        <dbReference type="ARBA" id="ARBA00023121"/>
    </source>
</evidence>
<keyword evidence="8" id="KW-0445">Lipid transport</keyword>
<dbReference type="InterPro" id="IPR039010">
    <property type="entry name" value="Synaptotagmin_SMP"/>
</dbReference>
<keyword evidence="3 12" id="KW-0812">Transmembrane</keyword>
<keyword evidence="7 12" id="KW-1133">Transmembrane helix</keyword>
<dbReference type="PROSITE" id="PS51847">
    <property type="entry name" value="SMP"/>
    <property type="match status" value="1"/>
</dbReference>
<reference evidence="15" key="1">
    <citation type="submission" date="2021-12" db="EMBL/GenBank/DDBJ databases">
        <authorList>
            <person name="King R."/>
        </authorList>
    </citation>
    <scope>NUCLEOTIDE SEQUENCE</scope>
</reference>
<dbReference type="FunFam" id="2.60.40.150:FF:000155">
    <property type="entry name" value="extended synaptotagmin-2 isoform X1"/>
    <property type="match status" value="1"/>
</dbReference>
<feature type="domain" description="C2" evidence="13">
    <location>
        <begin position="646"/>
        <end position="767"/>
    </location>
</feature>
<keyword evidence="5" id="KW-0677">Repeat</keyword>
<dbReference type="EMBL" id="OV121136">
    <property type="protein sequence ID" value="CAH0557883.1"/>
    <property type="molecule type" value="Genomic_DNA"/>
</dbReference>
<keyword evidence="4" id="KW-0479">Metal-binding</keyword>
<feature type="domain" description="C2" evidence="13">
    <location>
        <begin position="427"/>
        <end position="542"/>
    </location>
</feature>
<gene>
    <name evidence="15" type="ORF">MELIAE_LOCUS8489</name>
</gene>
<protein>
    <submittedName>
        <fullName evidence="15">Uncharacterized protein</fullName>
    </submittedName>
</protein>
<dbReference type="InterPro" id="IPR035892">
    <property type="entry name" value="C2_domain_sf"/>
</dbReference>
<keyword evidence="6" id="KW-0106">Calcium</keyword>
<sequence length="776" mass="89140">MEGVSTQDAIRPDEDGALINNNKENRKKMNKELIISILNRVGLVFLGYVVAYMSWSLILPLITIGTLVWLENKTNKTKESIKKKATASNLSKDDLLKLLNNELPSWVTFPDRERAEWLNEIVLNLWPNISKHIIKLCRTKIQNNIRKKFDSFKFEDIDFGETPPKIDGIKMYSKRKDSIIVDFDVFYDGNCDINFSIMGNQIGRIKDFQLEVQIRVILKPLLVKMPLVGGIQVFFLNTPDISFEIEGISKLPGLNYFLRQKIEHKIRKTIVFPNSFTKRFTKTIEASELKALEPEGILRVHVFEAKNLEKKDVTGKSDPYVILSVGAQEYTTHVIKKSLDPKWDYWCEFVILDPLAQQLYFKVFDEDDFNEDDFLGSGAVEIHSVIKQGENDRWFKLEKAKHGDVHLRFTWLGLSPEYHDLHAAIADTQQLQVSHLATALLTFYVDSARTLPMKGFKKPDPYFKVSLGTQQIFKSKSKKHTNDPEWEQGSSVLVQDPHNDIFTIHIFDKRTEQKICYFEYPLRNLTTLNFMQISKEVFPLVTDEPDSYDSQIIISLQLRVLSNALYEGDSDSDSDFEDLGKHISKSSSLKRNSLLTSPDSDKSHQLINEERTQVRKSSRLSSTPSNGDGKLSFKSKNSSLSRSGSGFGQLELTIDYSKPRQKLMVIIHQIKGLSLKQTSDEPDPYVKIKLFSPGVTTKKHKTRTISDTPNPEFEEFFEYLLATNELTTSKLVLTVKSKKYIFNSNILGQVVIKFEKIIEKLPFRFWVDLGPQEESD</sequence>
<evidence type="ECO:0000256" key="3">
    <source>
        <dbReference type="ARBA" id="ARBA00022692"/>
    </source>
</evidence>
<feature type="domain" description="SMP-LTD" evidence="14">
    <location>
        <begin position="111"/>
        <end position="281"/>
    </location>
</feature>
<evidence type="ECO:0000256" key="8">
    <source>
        <dbReference type="ARBA" id="ARBA00023055"/>
    </source>
</evidence>
<evidence type="ECO:0000256" key="12">
    <source>
        <dbReference type="SAM" id="Phobius"/>
    </source>
</evidence>
<dbReference type="GO" id="GO:0008429">
    <property type="term" value="F:phosphatidylethanolamine binding"/>
    <property type="evidence" value="ECO:0007669"/>
    <property type="project" value="TreeGrafter"/>
</dbReference>
<evidence type="ECO:0000256" key="5">
    <source>
        <dbReference type="ARBA" id="ARBA00022737"/>
    </source>
</evidence>
<feature type="compositionally biased region" description="Basic and acidic residues" evidence="11">
    <location>
        <begin position="599"/>
        <end position="613"/>
    </location>
</feature>
<keyword evidence="9" id="KW-0446">Lipid-binding</keyword>
<dbReference type="Pfam" id="PF00168">
    <property type="entry name" value="C2"/>
    <property type="match status" value="3"/>
</dbReference>
<dbReference type="Gene3D" id="2.60.40.150">
    <property type="entry name" value="C2 domain"/>
    <property type="match status" value="3"/>
</dbReference>
<dbReference type="InterPro" id="IPR000008">
    <property type="entry name" value="C2_dom"/>
</dbReference>
<dbReference type="AlphaFoldDB" id="A0A9P0FJS2"/>
<feature type="domain" description="C2" evidence="13">
    <location>
        <begin position="278"/>
        <end position="395"/>
    </location>
</feature>
<organism evidence="15 16">
    <name type="scientific">Brassicogethes aeneus</name>
    <name type="common">Rape pollen beetle</name>
    <name type="synonym">Meligethes aeneus</name>
    <dbReference type="NCBI Taxonomy" id="1431903"/>
    <lineage>
        <taxon>Eukaryota</taxon>
        <taxon>Metazoa</taxon>
        <taxon>Ecdysozoa</taxon>
        <taxon>Arthropoda</taxon>
        <taxon>Hexapoda</taxon>
        <taxon>Insecta</taxon>
        <taxon>Pterygota</taxon>
        <taxon>Neoptera</taxon>
        <taxon>Endopterygota</taxon>
        <taxon>Coleoptera</taxon>
        <taxon>Polyphaga</taxon>
        <taxon>Cucujiformia</taxon>
        <taxon>Nitidulidae</taxon>
        <taxon>Meligethinae</taxon>
        <taxon>Brassicogethes</taxon>
    </lineage>
</organism>
<evidence type="ECO:0000256" key="7">
    <source>
        <dbReference type="ARBA" id="ARBA00022989"/>
    </source>
</evidence>
<dbReference type="PANTHER" id="PTHR45761">
    <property type="entry name" value="EXTENDED SYNAPTOTAGMIN-LIKE PROTEIN 2, ISOFORM C"/>
    <property type="match status" value="1"/>
</dbReference>
<feature type="transmembrane region" description="Helical" evidence="12">
    <location>
        <begin position="37"/>
        <end position="70"/>
    </location>
</feature>
<proteinExistence type="predicted"/>
<dbReference type="InterPro" id="IPR051634">
    <property type="entry name" value="Extended_Synaptotagmin"/>
</dbReference>
<dbReference type="InterPro" id="IPR031468">
    <property type="entry name" value="SMP_LBD"/>
</dbReference>
<keyword evidence="2" id="KW-0813">Transport</keyword>
<evidence type="ECO:0000259" key="14">
    <source>
        <dbReference type="PROSITE" id="PS51847"/>
    </source>
</evidence>
<dbReference type="GO" id="GO:0035091">
    <property type="term" value="F:phosphatidylinositol binding"/>
    <property type="evidence" value="ECO:0007669"/>
    <property type="project" value="TreeGrafter"/>
</dbReference>
<dbReference type="Pfam" id="PF17047">
    <property type="entry name" value="SMP_LBD"/>
    <property type="match status" value="1"/>
</dbReference>
<feature type="compositionally biased region" description="Low complexity" evidence="11">
    <location>
        <begin position="629"/>
        <end position="644"/>
    </location>
</feature>
<dbReference type="GO" id="GO:0005789">
    <property type="term" value="C:endoplasmic reticulum membrane"/>
    <property type="evidence" value="ECO:0007669"/>
    <property type="project" value="TreeGrafter"/>
</dbReference>
<accession>A0A9P0FJS2</accession>
<dbReference type="GO" id="GO:0031210">
    <property type="term" value="F:phosphatidylcholine binding"/>
    <property type="evidence" value="ECO:0007669"/>
    <property type="project" value="TreeGrafter"/>
</dbReference>
<dbReference type="PROSITE" id="PS50004">
    <property type="entry name" value="C2"/>
    <property type="match status" value="3"/>
</dbReference>
<comment type="subcellular location">
    <subcellularLocation>
        <location evidence="1">Membrane</location>
    </subcellularLocation>
</comment>
<dbReference type="GO" id="GO:0005509">
    <property type="term" value="F:calcium ion binding"/>
    <property type="evidence" value="ECO:0007669"/>
    <property type="project" value="TreeGrafter"/>
</dbReference>
<dbReference type="PANTHER" id="PTHR45761:SF1">
    <property type="entry name" value="EXTENDED SYNAPTOTAGMIN-LIKE PROTEIN 2, ISOFORM C"/>
    <property type="match status" value="1"/>
</dbReference>
<evidence type="ECO:0000259" key="13">
    <source>
        <dbReference type="PROSITE" id="PS50004"/>
    </source>
</evidence>
<evidence type="ECO:0000256" key="6">
    <source>
        <dbReference type="ARBA" id="ARBA00022837"/>
    </source>
</evidence>
<evidence type="ECO:0000256" key="11">
    <source>
        <dbReference type="SAM" id="MobiDB-lite"/>
    </source>
</evidence>
<keyword evidence="10 12" id="KW-0472">Membrane</keyword>
<dbReference type="SUPFAM" id="SSF49562">
    <property type="entry name" value="C2 domain (Calcium/lipid-binding domain, CaLB)"/>
    <property type="match status" value="3"/>
</dbReference>
<dbReference type="Proteomes" id="UP001154078">
    <property type="component" value="Chromosome 5"/>
</dbReference>
<dbReference type="CDD" id="cd21670">
    <property type="entry name" value="SMP_ESyt"/>
    <property type="match status" value="1"/>
</dbReference>
<evidence type="ECO:0000256" key="1">
    <source>
        <dbReference type="ARBA" id="ARBA00004370"/>
    </source>
</evidence>
<feature type="region of interest" description="Disordered" evidence="11">
    <location>
        <begin position="590"/>
        <end position="645"/>
    </location>
</feature>
<name>A0A9P0FJS2_BRAAE</name>
<dbReference type="GO" id="GO:0006869">
    <property type="term" value="P:lipid transport"/>
    <property type="evidence" value="ECO:0007669"/>
    <property type="project" value="UniProtKB-KW"/>
</dbReference>
<evidence type="ECO:0000256" key="2">
    <source>
        <dbReference type="ARBA" id="ARBA00022448"/>
    </source>
</evidence>
<evidence type="ECO:0000256" key="10">
    <source>
        <dbReference type="ARBA" id="ARBA00023136"/>
    </source>
</evidence>
<evidence type="ECO:0000313" key="15">
    <source>
        <dbReference type="EMBL" id="CAH0557883.1"/>
    </source>
</evidence>
<evidence type="ECO:0000256" key="4">
    <source>
        <dbReference type="ARBA" id="ARBA00022723"/>
    </source>
</evidence>
<dbReference type="OrthoDB" id="1029639at2759"/>
<evidence type="ECO:0000313" key="16">
    <source>
        <dbReference type="Proteomes" id="UP001154078"/>
    </source>
</evidence>
<dbReference type="GO" id="GO:0005544">
    <property type="term" value="F:calcium-dependent phospholipid binding"/>
    <property type="evidence" value="ECO:0007669"/>
    <property type="project" value="TreeGrafter"/>
</dbReference>
<dbReference type="SMART" id="SM00239">
    <property type="entry name" value="C2"/>
    <property type="match status" value="3"/>
</dbReference>